<dbReference type="InterPro" id="IPR051906">
    <property type="entry name" value="TolC-like"/>
</dbReference>
<dbReference type="RefSeq" id="WP_205103824.1">
    <property type="nucleotide sequence ID" value="NZ_JACJJG010000015.1"/>
</dbReference>
<gene>
    <name evidence="9" type="ORF">H6A34_04800</name>
</gene>
<evidence type="ECO:0000256" key="7">
    <source>
        <dbReference type="ARBA" id="ARBA00023237"/>
    </source>
</evidence>
<proteinExistence type="inferred from homology"/>
<reference evidence="9" key="1">
    <citation type="submission" date="2020-08" db="EMBL/GenBank/DDBJ databases">
        <authorList>
            <person name="Cejkova D."/>
            <person name="Kubasova T."/>
            <person name="Jahodarova E."/>
            <person name="Rychlik I."/>
        </authorList>
    </citation>
    <scope>NUCLEOTIDE SEQUENCE</scope>
    <source>
        <strain evidence="9">An824</strain>
    </source>
</reference>
<keyword evidence="3" id="KW-0813">Transport</keyword>
<comment type="subcellular location">
    <subcellularLocation>
        <location evidence="1">Cell outer membrane</location>
    </subcellularLocation>
</comment>
<dbReference type="PANTHER" id="PTHR30026">
    <property type="entry name" value="OUTER MEMBRANE PROTEIN TOLC"/>
    <property type="match status" value="1"/>
</dbReference>
<comment type="caution">
    <text evidence="9">The sequence shown here is derived from an EMBL/GenBank/DDBJ whole genome shotgun (WGS) entry which is preliminary data.</text>
</comment>
<feature type="signal peptide" evidence="8">
    <location>
        <begin position="1"/>
        <end position="19"/>
    </location>
</feature>
<keyword evidence="4" id="KW-1134">Transmembrane beta strand</keyword>
<organism evidence="9 10">
    <name type="scientific">Marseilla massiliensis</name>
    <dbReference type="NCBI Taxonomy" id="1841864"/>
    <lineage>
        <taxon>Bacteria</taxon>
        <taxon>Pseudomonadati</taxon>
        <taxon>Bacteroidota</taxon>
        <taxon>Bacteroidia</taxon>
        <taxon>Bacteroidales</taxon>
        <taxon>Prevotellaceae</taxon>
        <taxon>Marseilla</taxon>
    </lineage>
</organism>
<keyword evidence="8" id="KW-0732">Signal</keyword>
<evidence type="ECO:0000256" key="4">
    <source>
        <dbReference type="ARBA" id="ARBA00022452"/>
    </source>
</evidence>
<keyword evidence="6" id="KW-0472">Membrane</keyword>
<dbReference type="GO" id="GO:0015288">
    <property type="term" value="F:porin activity"/>
    <property type="evidence" value="ECO:0007669"/>
    <property type="project" value="TreeGrafter"/>
</dbReference>
<dbReference type="GO" id="GO:1990281">
    <property type="term" value="C:efflux pump complex"/>
    <property type="evidence" value="ECO:0007669"/>
    <property type="project" value="TreeGrafter"/>
</dbReference>
<comment type="similarity">
    <text evidence="2">Belongs to the outer membrane factor (OMF) (TC 1.B.17) family.</text>
</comment>
<dbReference type="Proteomes" id="UP000706891">
    <property type="component" value="Unassembled WGS sequence"/>
</dbReference>
<keyword evidence="7" id="KW-0998">Cell outer membrane</keyword>
<reference evidence="9" key="2">
    <citation type="journal article" date="2021" name="Sci. Rep.">
        <title>The distribution of antibiotic resistance genes in chicken gut microbiota commensals.</title>
        <authorList>
            <person name="Juricova H."/>
            <person name="Matiasovicova J."/>
            <person name="Kubasova T."/>
            <person name="Cejkova D."/>
            <person name="Rychlik I."/>
        </authorList>
    </citation>
    <scope>NUCLEOTIDE SEQUENCE</scope>
    <source>
        <strain evidence="9">An824</strain>
    </source>
</reference>
<evidence type="ECO:0000256" key="3">
    <source>
        <dbReference type="ARBA" id="ARBA00022448"/>
    </source>
</evidence>
<dbReference type="AlphaFoldDB" id="A0A939B740"/>
<dbReference type="Gene3D" id="1.20.1600.10">
    <property type="entry name" value="Outer membrane efflux proteins (OEP)"/>
    <property type="match status" value="1"/>
</dbReference>
<evidence type="ECO:0000313" key="9">
    <source>
        <dbReference type="EMBL" id="MBM6673195.1"/>
    </source>
</evidence>
<dbReference type="PANTHER" id="PTHR30026:SF20">
    <property type="entry name" value="OUTER MEMBRANE PROTEIN TOLC"/>
    <property type="match status" value="1"/>
</dbReference>
<evidence type="ECO:0000256" key="2">
    <source>
        <dbReference type="ARBA" id="ARBA00007613"/>
    </source>
</evidence>
<dbReference type="Pfam" id="PF02321">
    <property type="entry name" value="OEP"/>
    <property type="match status" value="1"/>
</dbReference>
<dbReference type="GO" id="GO:0009279">
    <property type="term" value="C:cell outer membrane"/>
    <property type="evidence" value="ECO:0007669"/>
    <property type="project" value="UniProtKB-SubCell"/>
</dbReference>
<evidence type="ECO:0000256" key="1">
    <source>
        <dbReference type="ARBA" id="ARBA00004442"/>
    </source>
</evidence>
<accession>A0A939B740</accession>
<dbReference type="InterPro" id="IPR003423">
    <property type="entry name" value="OMP_efflux"/>
</dbReference>
<keyword evidence="5" id="KW-0812">Transmembrane</keyword>
<dbReference type="GO" id="GO:0015562">
    <property type="term" value="F:efflux transmembrane transporter activity"/>
    <property type="evidence" value="ECO:0007669"/>
    <property type="project" value="InterPro"/>
</dbReference>
<evidence type="ECO:0000256" key="5">
    <source>
        <dbReference type="ARBA" id="ARBA00022692"/>
    </source>
</evidence>
<evidence type="ECO:0000256" key="8">
    <source>
        <dbReference type="SAM" id="SignalP"/>
    </source>
</evidence>
<evidence type="ECO:0000313" key="10">
    <source>
        <dbReference type="Proteomes" id="UP000706891"/>
    </source>
</evidence>
<evidence type="ECO:0000256" key="6">
    <source>
        <dbReference type="ARBA" id="ARBA00023136"/>
    </source>
</evidence>
<name>A0A939B740_9BACT</name>
<keyword evidence="10" id="KW-1185">Reference proteome</keyword>
<dbReference type="SUPFAM" id="SSF56954">
    <property type="entry name" value="Outer membrane efflux proteins (OEP)"/>
    <property type="match status" value="1"/>
</dbReference>
<sequence>MKHVLISLLSLLMVSEAYAQLTLDSCKAWARTNYPVIKQFDLVEQSRRFTVDNASKAWLPQVSLSATASYQSDVTHIPVDIPGVDIPGLDKDQYDVNVTVSQQVYDGGAVASARRMANAQGDVERERVNVAMYDVYERVEQLFFGILVLDEQLEQVRLLQDDLALSYNSVSAMMEGGVANQTDVDAVMVEQVKARQAETGLLSSRRSYLKMLETFTGRTFAEGDSLVRPSSEVVASLDNKRPELALYAAKDRLLDARLGALDVDLRPRLGVYLRGGYGKPGLDMLSNDFDAYYRIGATLTWNIGSLYTRSNDKRLIEAERQTNNSERDAFLFNTRLQTEFQNGAIDNLKQQLEQDDEIIKLRERIRSKSETKVRNGTETVNEMLRDINAVSDARLAKRLHEIQLLQEIYKLRNINGQ</sequence>
<dbReference type="EMBL" id="JACJJG010000015">
    <property type="protein sequence ID" value="MBM6673195.1"/>
    <property type="molecule type" value="Genomic_DNA"/>
</dbReference>
<protein>
    <submittedName>
        <fullName evidence="9">TolC family protein</fullName>
    </submittedName>
</protein>
<feature type="chain" id="PRO_5037589136" evidence="8">
    <location>
        <begin position="20"/>
        <end position="417"/>
    </location>
</feature>